<gene>
    <name evidence="2" type="ORF">SAMN04488105_110151</name>
</gene>
<dbReference type="Gene3D" id="3.30.420.40">
    <property type="match status" value="2"/>
</dbReference>
<keyword evidence="2" id="KW-0808">Transferase</keyword>
<dbReference type="RefSeq" id="WP_008886227.1">
    <property type="nucleotide sequence ID" value="NZ_FNAV01000010.1"/>
</dbReference>
<dbReference type="InterPro" id="IPR002731">
    <property type="entry name" value="ATPase_BadF"/>
</dbReference>
<accession>A0A1G7H9L1</accession>
<dbReference type="InterPro" id="IPR052519">
    <property type="entry name" value="Euk-type_GlcNAc_Kinase"/>
</dbReference>
<evidence type="ECO:0000313" key="3">
    <source>
        <dbReference type="Proteomes" id="UP000198994"/>
    </source>
</evidence>
<evidence type="ECO:0000259" key="1">
    <source>
        <dbReference type="Pfam" id="PF01869"/>
    </source>
</evidence>
<keyword evidence="2" id="KW-0418">Kinase</keyword>
<dbReference type="InterPro" id="IPR043129">
    <property type="entry name" value="ATPase_NBD"/>
</dbReference>
<dbReference type="GO" id="GO:0016301">
    <property type="term" value="F:kinase activity"/>
    <property type="evidence" value="ECO:0007669"/>
    <property type="project" value="UniProtKB-KW"/>
</dbReference>
<dbReference type="SUPFAM" id="SSF53067">
    <property type="entry name" value="Actin-like ATPase domain"/>
    <property type="match status" value="2"/>
</dbReference>
<dbReference type="PANTHER" id="PTHR43190:SF3">
    <property type="entry name" value="N-ACETYL-D-GLUCOSAMINE KINASE"/>
    <property type="match status" value="1"/>
</dbReference>
<dbReference type="Pfam" id="PF01869">
    <property type="entry name" value="BcrAD_BadFG"/>
    <property type="match status" value="1"/>
</dbReference>
<sequence>MILGVDAGGTSCRVALERDGQRHEARLGPANVTTDFDGAVATILAGLTEVASRAGLAVADLRPCPAWLALAGVTGPEMAARVAAALPLEHARIDEDRRAAVVGAHGETTGCVAGVGTGSFLARQAGTEFLTMGGHGLVLGDEASGAWLGREFLSYALRVHDKLEAPSALTREVTDELGGAPGIIAFAAKASPSDFATLAPRICAARGDAAADMQMRRGAAYIATGLNALGWHPQEPLCLIGGIAGAYADWLPKEMARALRPPQGTGLDGALTLARRLVPA</sequence>
<evidence type="ECO:0000313" key="2">
    <source>
        <dbReference type="EMBL" id="SDE96974.1"/>
    </source>
</evidence>
<dbReference type="OrthoDB" id="63487at2"/>
<dbReference type="PANTHER" id="PTHR43190">
    <property type="entry name" value="N-ACETYL-D-GLUCOSAMINE KINASE"/>
    <property type="match status" value="1"/>
</dbReference>
<dbReference type="EMBL" id="FNAV01000010">
    <property type="protein sequence ID" value="SDE96974.1"/>
    <property type="molecule type" value="Genomic_DNA"/>
</dbReference>
<protein>
    <submittedName>
        <fullName evidence="2">Glucosamine kinase</fullName>
    </submittedName>
</protein>
<dbReference type="Proteomes" id="UP000198994">
    <property type="component" value="Unassembled WGS sequence"/>
</dbReference>
<dbReference type="STRING" id="282683.SAMN04488105_110151"/>
<organism evidence="2 3">
    <name type="scientific">Salipiger thiooxidans</name>
    <dbReference type="NCBI Taxonomy" id="282683"/>
    <lineage>
        <taxon>Bacteria</taxon>
        <taxon>Pseudomonadati</taxon>
        <taxon>Pseudomonadota</taxon>
        <taxon>Alphaproteobacteria</taxon>
        <taxon>Rhodobacterales</taxon>
        <taxon>Roseobacteraceae</taxon>
        <taxon>Salipiger</taxon>
    </lineage>
</organism>
<dbReference type="CDD" id="cd24082">
    <property type="entry name" value="ASKHA_NBD_GspK-like"/>
    <property type="match status" value="1"/>
</dbReference>
<name>A0A1G7H9L1_9RHOB</name>
<feature type="domain" description="ATPase BadF/BadG/BcrA/BcrD type" evidence="1">
    <location>
        <begin position="3"/>
        <end position="253"/>
    </location>
</feature>
<proteinExistence type="predicted"/>
<keyword evidence="3" id="KW-1185">Reference proteome</keyword>
<reference evidence="3" key="1">
    <citation type="submission" date="2016-10" db="EMBL/GenBank/DDBJ databases">
        <authorList>
            <person name="Varghese N."/>
            <person name="Submissions S."/>
        </authorList>
    </citation>
    <scope>NUCLEOTIDE SEQUENCE [LARGE SCALE GENOMIC DNA]</scope>
    <source>
        <strain evidence="3">DSM 10146</strain>
    </source>
</reference>
<dbReference type="AlphaFoldDB" id="A0A1G7H9L1"/>